<dbReference type="EMBL" id="BPLR01010170">
    <property type="protein sequence ID" value="GIY37392.1"/>
    <property type="molecule type" value="Genomic_DNA"/>
</dbReference>
<dbReference type="Proteomes" id="UP001054945">
    <property type="component" value="Unassembled WGS sequence"/>
</dbReference>
<comment type="caution">
    <text evidence="1">The sequence shown here is derived from an EMBL/GenBank/DDBJ whole genome shotgun (WGS) entry which is preliminary data.</text>
</comment>
<dbReference type="AlphaFoldDB" id="A0AAV4SY02"/>
<name>A0AAV4SY02_CAEEX</name>
<keyword evidence="2" id="KW-1185">Reference proteome</keyword>
<reference evidence="1 2" key="1">
    <citation type="submission" date="2021-06" db="EMBL/GenBank/DDBJ databases">
        <title>Caerostris extrusa draft genome.</title>
        <authorList>
            <person name="Kono N."/>
            <person name="Arakawa K."/>
        </authorList>
    </citation>
    <scope>NUCLEOTIDE SEQUENCE [LARGE SCALE GENOMIC DNA]</scope>
</reference>
<evidence type="ECO:0000313" key="2">
    <source>
        <dbReference type="Proteomes" id="UP001054945"/>
    </source>
</evidence>
<proteinExistence type="predicted"/>
<protein>
    <submittedName>
        <fullName evidence="1">Uncharacterized protein</fullName>
    </submittedName>
</protein>
<gene>
    <name evidence="1" type="ORF">CEXT_563781</name>
</gene>
<evidence type="ECO:0000313" key="1">
    <source>
        <dbReference type="EMBL" id="GIY37392.1"/>
    </source>
</evidence>
<accession>A0AAV4SY02</accession>
<sequence length="154" mass="17436">MFKAAYPEISALEWRAGGDDGGSKQQLVWHETAPCERSPDVELSEASTIDSTRKIADLPHHHIPHTHPKFLQDALLSSHQNLKRTDTVPQKKEVLAAQVLRFMEIRNSTESYRNDFQCCFSRPASGFICSTSSGHQSRQFNWVFIVKPLKLSSL</sequence>
<organism evidence="1 2">
    <name type="scientific">Caerostris extrusa</name>
    <name type="common">Bark spider</name>
    <name type="synonym">Caerostris bankana</name>
    <dbReference type="NCBI Taxonomy" id="172846"/>
    <lineage>
        <taxon>Eukaryota</taxon>
        <taxon>Metazoa</taxon>
        <taxon>Ecdysozoa</taxon>
        <taxon>Arthropoda</taxon>
        <taxon>Chelicerata</taxon>
        <taxon>Arachnida</taxon>
        <taxon>Araneae</taxon>
        <taxon>Araneomorphae</taxon>
        <taxon>Entelegynae</taxon>
        <taxon>Araneoidea</taxon>
        <taxon>Araneidae</taxon>
        <taxon>Caerostris</taxon>
    </lineage>
</organism>